<dbReference type="InterPro" id="IPR001424">
    <property type="entry name" value="SOD_Cu_Zn_dom"/>
</dbReference>
<feature type="compositionally biased region" description="Polar residues" evidence="4">
    <location>
        <begin position="50"/>
        <end position="60"/>
    </location>
</feature>
<keyword evidence="3" id="KW-0479">Metal-binding</keyword>
<comment type="caution">
    <text evidence="6">The sequence shown here is derived from an EMBL/GenBank/DDBJ whole genome shotgun (WGS) entry which is preliminary data.</text>
</comment>
<comment type="cofactor">
    <cofactor evidence="3">
        <name>Cu cation</name>
        <dbReference type="ChEBI" id="CHEBI:23378"/>
    </cofactor>
    <text evidence="3">Binds 1 copper ion per subunit.</text>
</comment>
<dbReference type="SUPFAM" id="SSF49329">
    <property type="entry name" value="Cu,Zn superoxide dismutase-like"/>
    <property type="match status" value="1"/>
</dbReference>
<dbReference type="Gene3D" id="2.60.40.200">
    <property type="entry name" value="Superoxide dismutase, copper/zinc binding domain"/>
    <property type="match status" value="1"/>
</dbReference>
<dbReference type="Pfam" id="PF00080">
    <property type="entry name" value="Sod_Cu"/>
    <property type="match status" value="1"/>
</dbReference>
<keyword evidence="7" id="KW-1185">Reference proteome</keyword>
<accession>A0ABW3UIY5</accession>
<feature type="compositionally biased region" description="Basic and acidic residues" evidence="4">
    <location>
        <begin position="34"/>
        <end position="44"/>
    </location>
</feature>
<name>A0ABW3UIY5_9BACL</name>
<keyword evidence="3" id="KW-0862">Zinc</keyword>
<evidence type="ECO:0000313" key="6">
    <source>
        <dbReference type="EMBL" id="MFD1219746.1"/>
    </source>
</evidence>
<dbReference type="Proteomes" id="UP001597180">
    <property type="component" value="Unassembled WGS sequence"/>
</dbReference>
<feature type="region of interest" description="Disordered" evidence="4">
    <location>
        <begin position="32"/>
        <end position="64"/>
    </location>
</feature>
<comment type="function">
    <text evidence="2">Destroys radicals which are normally produced within the cells and which are toxic to biological systems. May play a role in favoring mycobacterial survival in phagocytes.</text>
</comment>
<evidence type="ECO:0000256" key="1">
    <source>
        <dbReference type="ARBA" id="ARBA00010457"/>
    </source>
</evidence>
<feature type="domain" description="Superoxide dismutase copper/zinc binding" evidence="5">
    <location>
        <begin position="80"/>
        <end position="211"/>
    </location>
</feature>
<protein>
    <recommendedName>
        <fullName evidence="3">Superoxide dismutase [Cu-Zn]</fullName>
        <ecNumber evidence="3">1.15.1.1</ecNumber>
    </recommendedName>
</protein>
<dbReference type="PROSITE" id="PS00332">
    <property type="entry name" value="SOD_CU_ZN_2"/>
    <property type="match status" value="1"/>
</dbReference>
<evidence type="ECO:0000259" key="5">
    <source>
        <dbReference type="Pfam" id="PF00080"/>
    </source>
</evidence>
<organism evidence="6 7">
    <name type="scientific">Paenibacillus vulneris</name>
    <dbReference type="NCBI Taxonomy" id="1133364"/>
    <lineage>
        <taxon>Bacteria</taxon>
        <taxon>Bacillati</taxon>
        <taxon>Bacillota</taxon>
        <taxon>Bacilli</taxon>
        <taxon>Bacillales</taxon>
        <taxon>Paenibacillaceae</taxon>
        <taxon>Paenibacillus</taxon>
    </lineage>
</organism>
<keyword evidence="3" id="KW-0560">Oxidoreductase</keyword>
<keyword evidence="3" id="KW-0186">Copper</keyword>
<sequence>MRKWVNRGALMLSFALVLTSGCEWKSVSTSASTDLEHPGHHDGSAVEESAGSNSMATQANEPVPAPKTIDIINSKGSKIGTATLTQVPEGVKFQVDVAGMTPGKHGMHIHETGVCTPPDFKSAGEHFNPEHKHHGFDNPQGYHAGDLPNLEVGSDGRGRAEVVAPKLTLAKDKANSLFKTGGTALVIHEKEDDYKTDPSGNSGNRVACGVIK</sequence>
<dbReference type="EC" id="1.15.1.1" evidence="3"/>
<reference evidence="7" key="1">
    <citation type="journal article" date="2019" name="Int. J. Syst. Evol. Microbiol.">
        <title>The Global Catalogue of Microorganisms (GCM) 10K type strain sequencing project: providing services to taxonomists for standard genome sequencing and annotation.</title>
        <authorList>
            <consortium name="The Broad Institute Genomics Platform"/>
            <consortium name="The Broad Institute Genome Sequencing Center for Infectious Disease"/>
            <person name="Wu L."/>
            <person name="Ma J."/>
        </authorList>
    </citation>
    <scope>NUCLEOTIDE SEQUENCE [LARGE SCALE GENOMIC DNA]</scope>
    <source>
        <strain evidence="7">CCUG 53270</strain>
    </source>
</reference>
<dbReference type="InterPro" id="IPR018152">
    <property type="entry name" value="SOD_Cu/Zn_BS"/>
</dbReference>
<dbReference type="InterPro" id="IPR024134">
    <property type="entry name" value="SOD_Cu/Zn_/chaperone"/>
</dbReference>
<evidence type="ECO:0000256" key="2">
    <source>
        <dbReference type="ARBA" id="ARBA00024900"/>
    </source>
</evidence>
<comment type="catalytic activity">
    <reaction evidence="3">
        <text>2 superoxide + 2 H(+) = H2O2 + O2</text>
        <dbReference type="Rhea" id="RHEA:20696"/>
        <dbReference type="ChEBI" id="CHEBI:15378"/>
        <dbReference type="ChEBI" id="CHEBI:15379"/>
        <dbReference type="ChEBI" id="CHEBI:16240"/>
        <dbReference type="ChEBI" id="CHEBI:18421"/>
        <dbReference type="EC" id="1.15.1.1"/>
    </reaction>
</comment>
<evidence type="ECO:0000256" key="4">
    <source>
        <dbReference type="SAM" id="MobiDB-lite"/>
    </source>
</evidence>
<comment type="cofactor">
    <cofactor evidence="3">
        <name>Zn(2+)</name>
        <dbReference type="ChEBI" id="CHEBI:29105"/>
    </cofactor>
    <text evidence="3">Binds 1 zinc ion per subunit.</text>
</comment>
<dbReference type="PROSITE" id="PS51257">
    <property type="entry name" value="PROKAR_LIPOPROTEIN"/>
    <property type="match status" value="1"/>
</dbReference>
<dbReference type="EMBL" id="JBHTLU010000012">
    <property type="protein sequence ID" value="MFD1219746.1"/>
    <property type="molecule type" value="Genomic_DNA"/>
</dbReference>
<gene>
    <name evidence="6" type="ORF">ACFQ4B_06430</name>
</gene>
<dbReference type="CDD" id="cd00305">
    <property type="entry name" value="Cu-Zn_Superoxide_Dismutase"/>
    <property type="match status" value="1"/>
</dbReference>
<dbReference type="PANTHER" id="PTHR10003">
    <property type="entry name" value="SUPEROXIDE DISMUTASE CU-ZN -RELATED"/>
    <property type="match status" value="1"/>
</dbReference>
<proteinExistence type="inferred from homology"/>
<evidence type="ECO:0000313" key="7">
    <source>
        <dbReference type="Proteomes" id="UP001597180"/>
    </source>
</evidence>
<dbReference type="InterPro" id="IPR036423">
    <property type="entry name" value="SOD-like_Cu/Zn_dom_sf"/>
</dbReference>
<dbReference type="RefSeq" id="WP_079909170.1">
    <property type="nucleotide sequence ID" value="NZ_BAABJG010000055.1"/>
</dbReference>
<comment type="similarity">
    <text evidence="1 3">Belongs to the Cu-Zn superoxide dismutase family.</text>
</comment>
<evidence type="ECO:0000256" key="3">
    <source>
        <dbReference type="RuleBase" id="RU000393"/>
    </source>
</evidence>